<gene>
    <name evidence="1" type="ORF">L9F63_005173</name>
</gene>
<reference evidence="1" key="1">
    <citation type="journal article" date="2023" name="IScience">
        <title>Live-bearing cockroach genome reveals convergent evolutionary mechanisms linked to viviparity in insects and beyond.</title>
        <authorList>
            <person name="Fouks B."/>
            <person name="Harrison M.C."/>
            <person name="Mikhailova A.A."/>
            <person name="Marchal E."/>
            <person name="English S."/>
            <person name="Carruthers M."/>
            <person name="Jennings E.C."/>
            <person name="Chiamaka E.L."/>
            <person name="Frigard R.A."/>
            <person name="Pippel M."/>
            <person name="Attardo G.M."/>
            <person name="Benoit J.B."/>
            <person name="Bornberg-Bauer E."/>
            <person name="Tobe S.S."/>
        </authorList>
    </citation>
    <scope>NUCLEOTIDE SEQUENCE</scope>
    <source>
        <strain evidence="1">Stay&amp;Tobe</strain>
    </source>
</reference>
<sequence length="82" mass="9703">EISCALEMQFGVRLLNHITHHTEIIGYKYIQRMESDLASSSDFELLVPDEDSKVNFSTYFTDRLYDRVQQEPPNRSIEHHLF</sequence>
<organism evidence="1 2">
    <name type="scientific">Diploptera punctata</name>
    <name type="common">Pacific beetle cockroach</name>
    <dbReference type="NCBI Taxonomy" id="6984"/>
    <lineage>
        <taxon>Eukaryota</taxon>
        <taxon>Metazoa</taxon>
        <taxon>Ecdysozoa</taxon>
        <taxon>Arthropoda</taxon>
        <taxon>Hexapoda</taxon>
        <taxon>Insecta</taxon>
        <taxon>Pterygota</taxon>
        <taxon>Neoptera</taxon>
        <taxon>Polyneoptera</taxon>
        <taxon>Dictyoptera</taxon>
        <taxon>Blattodea</taxon>
        <taxon>Blaberoidea</taxon>
        <taxon>Blaberidae</taxon>
        <taxon>Diplopterinae</taxon>
        <taxon>Diploptera</taxon>
    </lineage>
</organism>
<accession>A0AAD7ZDY7</accession>
<name>A0AAD7ZDY7_DIPPU</name>
<feature type="non-terminal residue" evidence="1">
    <location>
        <position position="1"/>
    </location>
</feature>
<evidence type="ECO:0000313" key="1">
    <source>
        <dbReference type="EMBL" id="KAJ9578596.1"/>
    </source>
</evidence>
<feature type="non-terminal residue" evidence="1">
    <location>
        <position position="82"/>
    </location>
</feature>
<protein>
    <submittedName>
        <fullName evidence="1">Uncharacterized protein</fullName>
    </submittedName>
</protein>
<dbReference type="AlphaFoldDB" id="A0AAD7ZDY7"/>
<evidence type="ECO:0000313" key="2">
    <source>
        <dbReference type="Proteomes" id="UP001233999"/>
    </source>
</evidence>
<keyword evidence="2" id="KW-1185">Reference proteome</keyword>
<comment type="caution">
    <text evidence="1">The sequence shown here is derived from an EMBL/GenBank/DDBJ whole genome shotgun (WGS) entry which is preliminary data.</text>
</comment>
<dbReference type="Proteomes" id="UP001233999">
    <property type="component" value="Unassembled WGS sequence"/>
</dbReference>
<proteinExistence type="predicted"/>
<reference evidence="1" key="2">
    <citation type="submission" date="2023-05" db="EMBL/GenBank/DDBJ databases">
        <authorList>
            <person name="Fouks B."/>
        </authorList>
    </citation>
    <scope>NUCLEOTIDE SEQUENCE</scope>
    <source>
        <strain evidence="1">Stay&amp;Tobe</strain>
        <tissue evidence="1">Testes</tissue>
    </source>
</reference>
<dbReference type="EMBL" id="JASPKZ010008868">
    <property type="protein sequence ID" value="KAJ9578596.1"/>
    <property type="molecule type" value="Genomic_DNA"/>
</dbReference>